<dbReference type="AlphaFoldDB" id="A0A319C395"/>
<dbReference type="Pfam" id="PF17109">
    <property type="entry name" value="Goodbye"/>
    <property type="match status" value="1"/>
</dbReference>
<accession>A0A319C395</accession>
<gene>
    <name evidence="2" type="ORF">BO82DRAFT_356346</name>
</gene>
<evidence type="ECO:0000313" key="3">
    <source>
        <dbReference type="Proteomes" id="UP000248340"/>
    </source>
</evidence>
<keyword evidence="3" id="KW-1185">Reference proteome</keyword>
<evidence type="ECO:0000259" key="1">
    <source>
        <dbReference type="Pfam" id="PF17109"/>
    </source>
</evidence>
<dbReference type="GeneID" id="37138442"/>
<protein>
    <recommendedName>
        <fullName evidence="1">Fungal STAND N-terminal Goodbye domain-containing protein</fullName>
    </recommendedName>
</protein>
<feature type="domain" description="Fungal STAND N-terminal Goodbye" evidence="1">
    <location>
        <begin position="16"/>
        <end position="88"/>
    </location>
</feature>
<dbReference type="OrthoDB" id="2913095at2759"/>
<dbReference type="InterPro" id="IPR031350">
    <property type="entry name" value="Goodbye_dom"/>
</dbReference>
<evidence type="ECO:0000313" key="2">
    <source>
        <dbReference type="EMBL" id="PYH79594.1"/>
    </source>
</evidence>
<dbReference type="RefSeq" id="XP_025489794.1">
    <property type="nucleotide sequence ID" value="XM_025635701.1"/>
</dbReference>
<dbReference type="VEuPathDB" id="FungiDB:BO82DRAFT_356346"/>
<dbReference type="EMBL" id="KZ821718">
    <property type="protein sequence ID" value="PYH79594.1"/>
    <property type="molecule type" value="Genomic_DNA"/>
</dbReference>
<reference evidence="2 3" key="1">
    <citation type="submission" date="2016-12" db="EMBL/GenBank/DDBJ databases">
        <title>The genomes of Aspergillus section Nigri reveals drivers in fungal speciation.</title>
        <authorList>
            <consortium name="DOE Joint Genome Institute"/>
            <person name="Vesth T.C."/>
            <person name="Nybo J."/>
            <person name="Theobald S."/>
            <person name="Brandl J."/>
            <person name="Frisvad J.C."/>
            <person name="Nielsen K.F."/>
            <person name="Lyhne E.K."/>
            <person name="Kogle M.E."/>
            <person name="Kuo A."/>
            <person name="Riley R."/>
            <person name="Clum A."/>
            <person name="Nolan M."/>
            <person name="Lipzen A."/>
            <person name="Salamov A."/>
            <person name="Henrissat B."/>
            <person name="Wiebenga A."/>
            <person name="De Vries R.P."/>
            <person name="Grigoriev I.V."/>
            <person name="Mortensen U.H."/>
            <person name="Andersen M.R."/>
            <person name="Baker S.E."/>
        </authorList>
    </citation>
    <scope>NUCLEOTIDE SEQUENCE [LARGE SCALE GENOMIC DNA]</scope>
    <source>
        <strain evidence="2 3">CBS 121591</strain>
    </source>
</reference>
<sequence>MSADGIPDDYNIQEAWDKACLAFSRMTQVDLTAAPKLSVDEVLEDIRGKQIDEEEKHKKYIVAKDAINKTGKLIMVLGGIAAQGASMVRIFRS</sequence>
<organism evidence="2 3">
    <name type="scientific">Aspergillus uvarum CBS 121591</name>
    <dbReference type="NCBI Taxonomy" id="1448315"/>
    <lineage>
        <taxon>Eukaryota</taxon>
        <taxon>Fungi</taxon>
        <taxon>Dikarya</taxon>
        <taxon>Ascomycota</taxon>
        <taxon>Pezizomycotina</taxon>
        <taxon>Eurotiomycetes</taxon>
        <taxon>Eurotiomycetidae</taxon>
        <taxon>Eurotiales</taxon>
        <taxon>Aspergillaceae</taxon>
        <taxon>Aspergillus</taxon>
        <taxon>Aspergillus subgen. Circumdati</taxon>
    </lineage>
</organism>
<proteinExistence type="predicted"/>
<dbReference type="Proteomes" id="UP000248340">
    <property type="component" value="Unassembled WGS sequence"/>
</dbReference>
<name>A0A319C395_9EURO</name>